<dbReference type="Proteomes" id="UP000305401">
    <property type="component" value="Unassembled WGS sequence"/>
</dbReference>
<name>A0AC61S3P0_9BACT</name>
<dbReference type="EMBL" id="SSTG01000136">
    <property type="protein sequence ID" value="THG45309.1"/>
    <property type="molecule type" value="Genomic_DNA"/>
</dbReference>
<organism evidence="1 2">
    <name type="scientific">Muribaculum caecicola</name>
    <dbReference type="NCBI Taxonomy" id="3038144"/>
    <lineage>
        <taxon>Bacteria</taxon>
        <taxon>Pseudomonadati</taxon>
        <taxon>Bacteroidota</taxon>
        <taxon>Bacteroidia</taxon>
        <taxon>Bacteroidales</taxon>
        <taxon>Muribaculaceae</taxon>
        <taxon>Muribaculum</taxon>
    </lineage>
</organism>
<sequence>MPTIDIYKIISSTPKYNFHSHTQFCDGKASMRQIVEAAINAGFKHWGFSPHSPVPIESSCNMSMKSVPEYMEEINRLRQEYGSIINIYASMEVDYLGNEWGAHIDYFKNLNLDYIISSVHFIQAPDGTWVDIDGKPESFINKLRTYFHNDIKGVVEKYFEQSVKMVQTGGFDIIGHLDKIGNNASAFCPGIENEDWYKALSNHLVNTVTKSGIFVEYNTKAMRPSHSAVVELLRNNAVIAVNSDAHTAENVNLHRNEKIVYINNLRSTI</sequence>
<proteinExistence type="predicted"/>
<evidence type="ECO:0000313" key="1">
    <source>
        <dbReference type="EMBL" id="THG45309.1"/>
    </source>
</evidence>
<evidence type="ECO:0000313" key="2">
    <source>
        <dbReference type="Proteomes" id="UP000305401"/>
    </source>
</evidence>
<accession>A0AC61S3P0</accession>
<reference evidence="1" key="1">
    <citation type="submission" date="2019-04" db="EMBL/GenBank/DDBJ databases">
        <title>Microbes associate with the intestines of laboratory mice.</title>
        <authorList>
            <person name="Navarre W."/>
            <person name="Wong E."/>
            <person name="Huang K.C."/>
            <person name="Tropini C."/>
            <person name="Ng K."/>
            <person name="Yu B."/>
        </authorList>
    </citation>
    <scope>NUCLEOTIDE SEQUENCE</scope>
    <source>
        <strain evidence="1">NM86_A22</strain>
    </source>
</reference>
<gene>
    <name evidence="1" type="ORF">E5990_09105</name>
</gene>
<comment type="caution">
    <text evidence="1">The sequence shown here is derived from an EMBL/GenBank/DDBJ whole genome shotgun (WGS) entry which is preliminary data.</text>
</comment>
<keyword evidence="2" id="KW-1185">Reference proteome</keyword>
<protein>
    <submittedName>
        <fullName evidence="1">Histidinol-phosphatase HisJ family protein</fullName>
    </submittedName>
</protein>